<name>A0A9D1MP67_9FIRM</name>
<feature type="transmembrane region" description="Helical" evidence="1">
    <location>
        <begin position="225"/>
        <end position="243"/>
    </location>
</feature>
<sequence length="244" mass="28360">MKKARYHVLDAVRGIAIVGMLIYHYFYDLTYFFHQNSRWIFTPSAELFQTVVAFLFILISGMLAHVSKNNGLRGLQLLTCGLVVNAVSYFYLPQSRIVFGILTFLGTASLAIYFFQRFLVLVEPRVGALCSFLLYVLTYTLPQGKIMVGNWLLVVLPEALYQYYWLAPFGFPSVGFVSADYFPLLPWFFIYLLGFYVWLSFSETFKNTHLTYRIPLLSCVGRQSLVIYFLHQPVILFVLMLWYK</sequence>
<feature type="transmembrane region" description="Helical" evidence="1">
    <location>
        <begin position="7"/>
        <end position="27"/>
    </location>
</feature>
<dbReference type="Proteomes" id="UP000824099">
    <property type="component" value="Unassembled WGS sequence"/>
</dbReference>
<feature type="transmembrane region" description="Helical" evidence="1">
    <location>
        <begin position="47"/>
        <end position="67"/>
    </location>
</feature>
<protein>
    <submittedName>
        <fullName evidence="3">DUF1624 domain-containing protein</fullName>
    </submittedName>
</protein>
<evidence type="ECO:0000256" key="1">
    <source>
        <dbReference type="SAM" id="Phobius"/>
    </source>
</evidence>
<reference evidence="3" key="1">
    <citation type="submission" date="2020-10" db="EMBL/GenBank/DDBJ databases">
        <authorList>
            <person name="Gilroy R."/>
        </authorList>
    </citation>
    <scope>NUCLEOTIDE SEQUENCE</scope>
    <source>
        <strain evidence="3">CHK160-1198</strain>
    </source>
</reference>
<proteinExistence type="predicted"/>
<reference evidence="3" key="2">
    <citation type="journal article" date="2021" name="PeerJ">
        <title>Extensive microbial diversity within the chicken gut microbiome revealed by metagenomics and culture.</title>
        <authorList>
            <person name="Gilroy R."/>
            <person name="Ravi A."/>
            <person name="Getino M."/>
            <person name="Pursley I."/>
            <person name="Horton D.L."/>
            <person name="Alikhan N.F."/>
            <person name="Baker D."/>
            <person name="Gharbi K."/>
            <person name="Hall N."/>
            <person name="Watson M."/>
            <person name="Adriaenssens E.M."/>
            <person name="Foster-Nyarko E."/>
            <person name="Jarju S."/>
            <person name="Secka A."/>
            <person name="Antonio M."/>
            <person name="Oren A."/>
            <person name="Chaudhuri R.R."/>
            <person name="La Ragione R."/>
            <person name="Hildebrand F."/>
            <person name="Pallen M.J."/>
        </authorList>
    </citation>
    <scope>NUCLEOTIDE SEQUENCE</scope>
    <source>
        <strain evidence="3">CHK160-1198</strain>
    </source>
</reference>
<keyword evidence="1" id="KW-1133">Transmembrane helix</keyword>
<dbReference type="Pfam" id="PF07786">
    <property type="entry name" value="HGSNAT_cat"/>
    <property type="match status" value="1"/>
</dbReference>
<evidence type="ECO:0000259" key="2">
    <source>
        <dbReference type="Pfam" id="PF07786"/>
    </source>
</evidence>
<feature type="transmembrane region" description="Helical" evidence="1">
    <location>
        <begin position="184"/>
        <end position="201"/>
    </location>
</feature>
<dbReference type="InterPro" id="IPR012429">
    <property type="entry name" value="HGSNAT_cat"/>
</dbReference>
<dbReference type="AlphaFoldDB" id="A0A9D1MP67"/>
<evidence type="ECO:0000313" key="3">
    <source>
        <dbReference type="EMBL" id="HIU64138.1"/>
    </source>
</evidence>
<feature type="transmembrane region" description="Helical" evidence="1">
    <location>
        <begin position="97"/>
        <end position="115"/>
    </location>
</feature>
<keyword evidence="1" id="KW-0472">Membrane</keyword>
<dbReference type="EMBL" id="DVNI01000055">
    <property type="protein sequence ID" value="HIU64138.1"/>
    <property type="molecule type" value="Genomic_DNA"/>
</dbReference>
<accession>A0A9D1MP67</accession>
<gene>
    <name evidence="3" type="ORF">IAB06_03745</name>
</gene>
<evidence type="ECO:0000313" key="4">
    <source>
        <dbReference type="Proteomes" id="UP000824099"/>
    </source>
</evidence>
<organism evidence="3 4">
    <name type="scientific">Candidatus Avacidaminococcus intestinavium</name>
    <dbReference type="NCBI Taxonomy" id="2840684"/>
    <lineage>
        <taxon>Bacteria</taxon>
        <taxon>Bacillati</taxon>
        <taxon>Bacillota</taxon>
        <taxon>Negativicutes</taxon>
        <taxon>Acidaminococcales</taxon>
        <taxon>Acidaminococcaceae</taxon>
        <taxon>Acidaminococcaceae incertae sedis</taxon>
        <taxon>Candidatus Avacidaminococcus</taxon>
    </lineage>
</organism>
<feature type="transmembrane region" description="Helical" evidence="1">
    <location>
        <begin position="74"/>
        <end position="91"/>
    </location>
</feature>
<comment type="caution">
    <text evidence="3">The sequence shown here is derived from an EMBL/GenBank/DDBJ whole genome shotgun (WGS) entry which is preliminary data.</text>
</comment>
<keyword evidence="1" id="KW-0812">Transmembrane</keyword>
<feature type="domain" description="Heparan-alpha-glucosaminide N-acetyltransferase catalytic" evidence="2">
    <location>
        <begin position="5"/>
        <end position="233"/>
    </location>
</feature>